<evidence type="ECO:0000256" key="5">
    <source>
        <dbReference type="ARBA" id="ARBA00022691"/>
    </source>
</evidence>
<dbReference type="InterPro" id="IPR013785">
    <property type="entry name" value="Aldolase_TIM"/>
</dbReference>
<evidence type="ECO:0000256" key="3">
    <source>
        <dbReference type="ARBA" id="ARBA00021356"/>
    </source>
</evidence>
<reference evidence="12" key="2">
    <citation type="journal article" date="2021" name="PeerJ">
        <title>Extensive microbial diversity within the chicken gut microbiome revealed by metagenomics and culture.</title>
        <authorList>
            <person name="Gilroy R."/>
            <person name="Ravi A."/>
            <person name="Getino M."/>
            <person name="Pursley I."/>
            <person name="Horton D.L."/>
            <person name="Alikhan N.F."/>
            <person name="Baker D."/>
            <person name="Gharbi K."/>
            <person name="Hall N."/>
            <person name="Watson M."/>
            <person name="Adriaenssens E.M."/>
            <person name="Foster-Nyarko E."/>
            <person name="Jarju S."/>
            <person name="Secka A."/>
            <person name="Antonio M."/>
            <person name="Oren A."/>
            <person name="Chaudhuri R.R."/>
            <person name="La Ragione R."/>
            <person name="Hildebrand F."/>
            <person name="Pallen M.J."/>
        </authorList>
    </citation>
    <scope>NUCLEOTIDE SEQUENCE</scope>
    <source>
        <strain evidence="12">CHK195-12923</strain>
    </source>
</reference>
<keyword evidence="8 10" id="KW-0408">Iron</keyword>
<keyword evidence="6 10" id="KW-0479">Metal-binding</keyword>
<dbReference type="GO" id="GO:0051539">
    <property type="term" value="F:4 iron, 4 sulfur cluster binding"/>
    <property type="evidence" value="ECO:0007669"/>
    <property type="project" value="UniProtKB-UniRule"/>
</dbReference>
<dbReference type="Proteomes" id="UP000824110">
    <property type="component" value="Unassembled WGS sequence"/>
</dbReference>
<comment type="cofactor">
    <cofactor evidence="10">
        <name>[4Fe-4S] cluster</name>
        <dbReference type="ChEBI" id="CHEBI:49883"/>
    </cofactor>
    <text evidence="10">Binds 1 [4Fe-4S] cluster. The cluster is coordinated with 3 cysteines and an exchangeable S-adenosyl-L-methionine.</text>
</comment>
<dbReference type="InterPro" id="IPR034457">
    <property type="entry name" value="Organic_radical-activating"/>
</dbReference>
<dbReference type="GO" id="GO:0016829">
    <property type="term" value="F:lyase activity"/>
    <property type="evidence" value="ECO:0007669"/>
    <property type="project" value="UniProtKB-KW"/>
</dbReference>
<keyword evidence="10" id="KW-0963">Cytoplasm</keyword>
<keyword evidence="9 10" id="KW-0411">Iron-sulfur</keyword>
<feature type="domain" description="Radical SAM core" evidence="11">
    <location>
        <begin position="14"/>
        <end position="241"/>
    </location>
</feature>
<dbReference type="SFLD" id="SFLDG01066">
    <property type="entry name" value="organic_radical-activating_enz"/>
    <property type="match status" value="1"/>
</dbReference>
<name>A0A9D1MK41_9FIRM</name>
<dbReference type="GO" id="GO:0046872">
    <property type="term" value="F:metal ion binding"/>
    <property type="evidence" value="ECO:0007669"/>
    <property type="project" value="UniProtKB-UniRule"/>
</dbReference>
<dbReference type="PANTHER" id="PTHR30352">
    <property type="entry name" value="PYRUVATE FORMATE-LYASE-ACTIVATING ENZYME"/>
    <property type="match status" value="1"/>
</dbReference>
<dbReference type="EMBL" id="DVNE01000049">
    <property type="protein sequence ID" value="HIU62008.1"/>
    <property type="molecule type" value="Genomic_DNA"/>
</dbReference>
<comment type="subcellular location">
    <subcellularLocation>
        <location evidence="10">Cytoplasm</location>
    </subcellularLocation>
</comment>
<sequence length="242" mass="27302">MKGRIHSFESFGTVDGPGIRFVVFMQGCPLRCKYCHNPDTWEFGGGTEYSAEEVAGNALRYKRYWRERGGVTVSGGEPLMQIEFVTELFRILKEEGVHCAVDTSGITFNPQSERSLELHKKLIDYADLFLLDIKHIDGNGCRELTGSDNKNELAFAKFLSDNGKDIWIRQVLVPGITDGDEYLRRTRAFIDGLKTVKRVEVLPYHTMGVVKYKNLGISYPLEGVQLPSKESVENARKILGAF</sequence>
<dbReference type="GO" id="GO:0043365">
    <property type="term" value="F:[formate-C-acetyltransferase]-activating enzyme activity"/>
    <property type="evidence" value="ECO:0007669"/>
    <property type="project" value="UniProtKB-UniRule"/>
</dbReference>
<keyword evidence="12" id="KW-0456">Lyase</keyword>
<evidence type="ECO:0000256" key="1">
    <source>
        <dbReference type="ARBA" id="ARBA00003141"/>
    </source>
</evidence>
<protein>
    <recommendedName>
        <fullName evidence="3 10">Pyruvate formate-lyase-activating enzyme</fullName>
        <ecNumber evidence="10">1.97.1.4</ecNumber>
    </recommendedName>
</protein>
<dbReference type="SUPFAM" id="SSF102114">
    <property type="entry name" value="Radical SAM enzymes"/>
    <property type="match status" value="1"/>
</dbReference>
<keyword evidence="4 10" id="KW-0004">4Fe-4S</keyword>
<dbReference type="AlphaFoldDB" id="A0A9D1MK41"/>
<evidence type="ECO:0000256" key="7">
    <source>
        <dbReference type="ARBA" id="ARBA00023002"/>
    </source>
</evidence>
<evidence type="ECO:0000313" key="13">
    <source>
        <dbReference type="Proteomes" id="UP000824110"/>
    </source>
</evidence>
<dbReference type="Pfam" id="PF04055">
    <property type="entry name" value="Radical_SAM"/>
    <property type="match status" value="1"/>
</dbReference>
<dbReference type="GO" id="GO:0005737">
    <property type="term" value="C:cytoplasm"/>
    <property type="evidence" value="ECO:0007669"/>
    <property type="project" value="UniProtKB-SubCell"/>
</dbReference>
<dbReference type="SFLD" id="SFLDS00029">
    <property type="entry name" value="Radical_SAM"/>
    <property type="match status" value="1"/>
</dbReference>
<comment type="caution">
    <text evidence="12">The sequence shown here is derived from an EMBL/GenBank/DDBJ whole genome shotgun (WGS) entry which is preliminary data.</text>
</comment>
<evidence type="ECO:0000256" key="10">
    <source>
        <dbReference type="RuleBase" id="RU362053"/>
    </source>
</evidence>
<reference evidence="12" key="1">
    <citation type="submission" date="2020-10" db="EMBL/GenBank/DDBJ databases">
        <authorList>
            <person name="Gilroy R."/>
        </authorList>
    </citation>
    <scope>NUCLEOTIDE SEQUENCE</scope>
    <source>
        <strain evidence="12">CHK195-12923</strain>
    </source>
</reference>
<evidence type="ECO:0000256" key="8">
    <source>
        <dbReference type="ARBA" id="ARBA00023004"/>
    </source>
</evidence>
<evidence type="ECO:0000313" key="12">
    <source>
        <dbReference type="EMBL" id="HIU62008.1"/>
    </source>
</evidence>
<keyword evidence="5 10" id="KW-0949">S-adenosyl-L-methionine</keyword>
<keyword evidence="12" id="KW-0670">Pyruvate</keyword>
<comment type="similarity">
    <text evidence="2 10">Belongs to the organic radical-activating enzymes family.</text>
</comment>
<evidence type="ECO:0000259" key="11">
    <source>
        <dbReference type="PROSITE" id="PS51918"/>
    </source>
</evidence>
<proteinExistence type="inferred from homology"/>
<dbReference type="InterPro" id="IPR001989">
    <property type="entry name" value="Radical_activat_CS"/>
</dbReference>
<evidence type="ECO:0000256" key="4">
    <source>
        <dbReference type="ARBA" id="ARBA00022485"/>
    </source>
</evidence>
<dbReference type="InterPro" id="IPR012838">
    <property type="entry name" value="PFL1_activating"/>
</dbReference>
<dbReference type="Gene3D" id="3.20.20.70">
    <property type="entry name" value="Aldolase class I"/>
    <property type="match status" value="1"/>
</dbReference>
<dbReference type="PANTHER" id="PTHR30352:SF5">
    <property type="entry name" value="PYRUVATE FORMATE-LYASE 1-ACTIVATING ENZYME"/>
    <property type="match status" value="1"/>
</dbReference>
<dbReference type="CDD" id="cd01335">
    <property type="entry name" value="Radical_SAM"/>
    <property type="match status" value="1"/>
</dbReference>
<comment type="catalytic activity">
    <reaction evidence="10">
        <text>glycyl-[formate C-acetyltransferase] + reduced [flavodoxin] + S-adenosyl-L-methionine = glycin-2-yl radical-[formate C-acetyltransferase] + semiquinone [flavodoxin] + 5'-deoxyadenosine + L-methionine + H(+)</text>
        <dbReference type="Rhea" id="RHEA:19225"/>
        <dbReference type="Rhea" id="RHEA-COMP:10622"/>
        <dbReference type="Rhea" id="RHEA-COMP:12190"/>
        <dbReference type="Rhea" id="RHEA-COMP:12191"/>
        <dbReference type="Rhea" id="RHEA-COMP:14480"/>
        <dbReference type="ChEBI" id="CHEBI:15378"/>
        <dbReference type="ChEBI" id="CHEBI:17319"/>
        <dbReference type="ChEBI" id="CHEBI:29947"/>
        <dbReference type="ChEBI" id="CHEBI:32722"/>
        <dbReference type="ChEBI" id="CHEBI:57618"/>
        <dbReference type="ChEBI" id="CHEBI:57844"/>
        <dbReference type="ChEBI" id="CHEBI:59789"/>
        <dbReference type="ChEBI" id="CHEBI:140311"/>
        <dbReference type="EC" id="1.97.1.4"/>
    </reaction>
</comment>
<organism evidence="12 13">
    <name type="scientific">Candidatus Coproplasma excrementigallinarum</name>
    <dbReference type="NCBI Taxonomy" id="2840747"/>
    <lineage>
        <taxon>Bacteria</taxon>
        <taxon>Bacillati</taxon>
        <taxon>Bacillota</taxon>
        <taxon>Clostridia</taxon>
        <taxon>Eubacteriales</taxon>
        <taxon>Candidatus Coproplasma</taxon>
    </lineage>
</organism>
<evidence type="ECO:0000256" key="9">
    <source>
        <dbReference type="ARBA" id="ARBA00023014"/>
    </source>
</evidence>
<accession>A0A9D1MK41</accession>
<comment type="function">
    <text evidence="1 10">Activation of pyruvate formate-lyase under anaerobic conditions by generation of an organic free radical, using S-adenosylmethionine and reduced flavodoxin as cosubstrates to produce 5'-deoxy-adenosine.</text>
</comment>
<evidence type="ECO:0000256" key="6">
    <source>
        <dbReference type="ARBA" id="ARBA00022723"/>
    </source>
</evidence>
<dbReference type="NCBIfam" id="TIGR02493">
    <property type="entry name" value="PFLA"/>
    <property type="match status" value="1"/>
</dbReference>
<dbReference type="PROSITE" id="PS51918">
    <property type="entry name" value="RADICAL_SAM"/>
    <property type="match status" value="1"/>
</dbReference>
<dbReference type="InterPro" id="IPR058240">
    <property type="entry name" value="rSAM_sf"/>
</dbReference>
<gene>
    <name evidence="12" type="primary">pflA</name>
    <name evidence="12" type="ORF">IAB69_05120</name>
</gene>
<keyword evidence="7 10" id="KW-0560">Oxidoreductase</keyword>
<dbReference type="EC" id="1.97.1.4" evidence="10"/>
<evidence type="ECO:0000256" key="2">
    <source>
        <dbReference type="ARBA" id="ARBA00009777"/>
    </source>
</evidence>
<dbReference type="PROSITE" id="PS01087">
    <property type="entry name" value="RADICAL_ACTIVATING"/>
    <property type="match status" value="1"/>
</dbReference>
<dbReference type="InterPro" id="IPR007197">
    <property type="entry name" value="rSAM"/>
</dbReference>